<evidence type="ECO:0000313" key="3">
    <source>
        <dbReference type="Proteomes" id="UP001213000"/>
    </source>
</evidence>
<gene>
    <name evidence="2" type="ORF">NP233_g7375</name>
</gene>
<name>A0AAD5YSU7_9AGAR</name>
<dbReference type="EMBL" id="JANIEX010000533">
    <property type="protein sequence ID" value="KAJ3565858.1"/>
    <property type="molecule type" value="Genomic_DNA"/>
</dbReference>
<accession>A0AAD5YSU7</accession>
<comment type="caution">
    <text evidence="2">The sequence shown here is derived from an EMBL/GenBank/DDBJ whole genome shotgun (WGS) entry which is preliminary data.</text>
</comment>
<dbReference type="Proteomes" id="UP001213000">
    <property type="component" value="Unassembled WGS sequence"/>
</dbReference>
<organism evidence="2 3">
    <name type="scientific">Leucocoprinus birnbaumii</name>
    <dbReference type="NCBI Taxonomy" id="56174"/>
    <lineage>
        <taxon>Eukaryota</taxon>
        <taxon>Fungi</taxon>
        <taxon>Dikarya</taxon>
        <taxon>Basidiomycota</taxon>
        <taxon>Agaricomycotina</taxon>
        <taxon>Agaricomycetes</taxon>
        <taxon>Agaricomycetidae</taxon>
        <taxon>Agaricales</taxon>
        <taxon>Agaricineae</taxon>
        <taxon>Agaricaceae</taxon>
        <taxon>Leucocoprinus</taxon>
    </lineage>
</organism>
<reference evidence="2" key="1">
    <citation type="submission" date="2022-07" db="EMBL/GenBank/DDBJ databases">
        <title>Genome Sequence of Leucocoprinus birnbaumii.</title>
        <authorList>
            <person name="Buettner E."/>
        </authorList>
    </citation>
    <scope>NUCLEOTIDE SEQUENCE</scope>
    <source>
        <strain evidence="2">VT141</strain>
    </source>
</reference>
<proteinExistence type="predicted"/>
<evidence type="ECO:0000313" key="2">
    <source>
        <dbReference type="EMBL" id="KAJ3565858.1"/>
    </source>
</evidence>
<feature type="signal peptide" evidence="1">
    <location>
        <begin position="1"/>
        <end position="20"/>
    </location>
</feature>
<dbReference type="AlphaFoldDB" id="A0AAD5YSU7"/>
<protein>
    <submittedName>
        <fullName evidence="2">Uncharacterized protein</fullName>
    </submittedName>
</protein>
<keyword evidence="1" id="KW-0732">Signal</keyword>
<sequence length="197" mass="20334">MKVPKVPIATLALISTISAGAQVTTITLYGAVVPTQSPTTTISGPELGYSYSASPVSTQADGKTVYQEVLVVAKEVIAMGSSSTEITSGLPATLTRTMVQDASGFVETLNPTNEPLALVVSCSFEGTTQGVCVYDNVVGPSDHQTTIASTLTGAMSPIYTFIQASKASYPWKIGTAAIGSAKFSLFLSLITMGVVLL</sequence>
<keyword evidence="3" id="KW-1185">Reference proteome</keyword>
<feature type="chain" id="PRO_5041962223" evidence="1">
    <location>
        <begin position="21"/>
        <end position="197"/>
    </location>
</feature>
<evidence type="ECO:0000256" key="1">
    <source>
        <dbReference type="SAM" id="SignalP"/>
    </source>
</evidence>